<evidence type="ECO:0000256" key="6">
    <source>
        <dbReference type="ARBA" id="ARBA00022989"/>
    </source>
</evidence>
<comment type="subcellular location">
    <subcellularLocation>
        <location evidence="1 10">Cell membrane</location>
        <topology evidence="1 10">Multi-pass membrane protein</topology>
    </subcellularLocation>
</comment>
<evidence type="ECO:0000313" key="12">
    <source>
        <dbReference type="Proteomes" id="UP000479987"/>
    </source>
</evidence>
<reference evidence="11 12" key="1">
    <citation type="submission" date="2019-08" db="EMBL/GenBank/DDBJ databases">
        <title>High quality draft denovo assembly of Nylanderia fulva.</title>
        <authorList>
            <person name="Vargo E.L."/>
            <person name="Tarone A.M."/>
            <person name="Konganti K.R."/>
        </authorList>
    </citation>
    <scope>NUCLEOTIDE SEQUENCE [LARGE SCALE GENOMIC DNA]</scope>
    <source>
        <strain evidence="11">TAMU-Nful-2015</strain>
        <tissue evidence="11">Whole body</tissue>
    </source>
</reference>
<keyword evidence="12" id="KW-1185">Reference proteome</keyword>
<keyword evidence="2" id="KW-1003">Cell membrane</keyword>
<feature type="transmembrane region" description="Helical" evidence="10">
    <location>
        <begin position="27"/>
        <end position="48"/>
    </location>
</feature>
<protein>
    <recommendedName>
        <fullName evidence="10">Odorant receptor</fullName>
    </recommendedName>
</protein>
<organism evidence="11 12">
    <name type="scientific">Nylanderia fulva</name>
    <dbReference type="NCBI Taxonomy" id="613905"/>
    <lineage>
        <taxon>Eukaryota</taxon>
        <taxon>Metazoa</taxon>
        <taxon>Ecdysozoa</taxon>
        <taxon>Arthropoda</taxon>
        <taxon>Hexapoda</taxon>
        <taxon>Insecta</taxon>
        <taxon>Pterygota</taxon>
        <taxon>Neoptera</taxon>
        <taxon>Endopterygota</taxon>
        <taxon>Hymenoptera</taxon>
        <taxon>Apocrita</taxon>
        <taxon>Aculeata</taxon>
        <taxon>Formicoidea</taxon>
        <taxon>Formicidae</taxon>
        <taxon>Formicinae</taxon>
        <taxon>Nylanderia</taxon>
    </lineage>
</organism>
<gene>
    <name evidence="11" type="primary">Or-295</name>
    <name evidence="11" type="synonym">Nful_v1.0-Or-295</name>
    <name evidence="11" type="ORF">NFUL_NFUL000355</name>
</gene>
<keyword evidence="3 10" id="KW-0716">Sensory transduction</keyword>
<dbReference type="Pfam" id="PF02949">
    <property type="entry name" value="7tm_6"/>
    <property type="match status" value="1"/>
</dbReference>
<evidence type="ECO:0000256" key="5">
    <source>
        <dbReference type="ARBA" id="ARBA00022725"/>
    </source>
</evidence>
<comment type="similarity">
    <text evidence="10">Belongs to the insect chemoreceptor superfamily. Heteromeric odorant receptor channel (TC 1.A.69) family.</text>
</comment>
<dbReference type="GO" id="GO:0005549">
    <property type="term" value="F:odorant binding"/>
    <property type="evidence" value="ECO:0007669"/>
    <property type="project" value="InterPro"/>
</dbReference>
<name>A0A6G1LQ85_9HYME</name>
<keyword evidence="6 10" id="KW-1133">Transmembrane helix</keyword>
<keyword evidence="9 10" id="KW-0807">Transducer</keyword>
<evidence type="ECO:0000256" key="4">
    <source>
        <dbReference type="ARBA" id="ARBA00022692"/>
    </source>
</evidence>
<dbReference type="GO" id="GO:0004984">
    <property type="term" value="F:olfactory receptor activity"/>
    <property type="evidence" value="ECO:0007669"/>
    <property type="project" value="InterPro"/>
</dbReference>
<dbReference type="InterPro" id="IPR004117">
    <property type="entry name" value="7tm6_olfct_rcpt"/>
</dbReference>
<dbReference type="GO" id="GO:0007165">
    <property type="term" value="P:signal transduction"/>
    <property type="evidence" value="ECO:0007669"/>
    <property type="project" value="UniProtKB-KW"/>
</dbReference>
<feature type="transmembrane region" description="Helical" evidence="10">
    <location>
        <begin position="369"/>
        <end position="387"/>
    </location>
</feature>
<evidence type="ECO:0000256" key="10">
    <source>
        <dbReference type="RuleBase" id="RU351113"/>
    </source>
</evidence>
<feature type="transmembrane region" description="Helical" evidence="10">
    <location>
        <begin position="264"/>
        <end position="282"/>
    </location>
</feature>
<evidence type="ECO:0000256" key="9">
    <source>
        <dbReference type="ARBA" id="ARBA00023224"/>
    </source>
</evidence>
<sequence length="389" mass="44673">MICIKTHFTFHRIFLLAVGLWPYQQSWLVQIQLILFFSILISFIVFELTIFISEECTLDFVIRVLSIVLLLVMYTIEYNSCRVNLQVIRSLFEQLQHICNELRDENEIAIIERYGNNVKRFTAILLLIFICGTVIVFFIPIFPLILAINVTTQPRLMQELIPKYLIDEQGHIYLLLYMYAAAAIGATALVGTGVLLLSYATYICGIFRIASYRIEKALTIKMPANFGLKNEIIICKQISNAVDIHRKAIKFCLFLLYSFQKSHVFVIAVAVLGLSLNLYSIAVNIHEDNTEQLVLHFIIAAIIFTYLFLANYAGQEIINHNNHIFSTAYCVQWYFAPVPVQKLILFLLLRGNKPVKLNFAGTFSLSLEFFATLTKASISYFTVMYSMQE</sequence>
<feature type="transmembrane region" description="Helical" evidence="10">
    <location>
        <begin position="326"/>
        <end position="349"/>
    </location>
</feature>
<evidence type="ECO:0000256" key="3">
    <source>
        <dbReference type="ARBA" id="ARBA00022606"/>
    </source>
</evidence>
<evidence type="ECO:0000256" key="8">
    <source>
        <dbReference type="ARBA" id="ARBA00023170"/>
    </source>
</evidence>
<keyword evidence="8 10" id="KW-0675">Receptor</keyword>
<dbReference type="PANTHER" id="PTHR21137">
    <property type="entry name" value="ODORANT RECEPTOR"/>
    <property type="match status" value="1"/>
</dbReference>
<dbReference type="PANTHER" id="PTHR21137:SF35">
    <property type="entry name" value="ODORANT RECEPTOR 19A-RELATED"/>
    <property type="match status" value="1"/>
</dbReference>
<dbReference type="AlphaFoldDB" id="A0A6G1LQ85"/>
<comment type="caution">
    <text evidence="11">The sequence shown here is derived from an EMBL/GenBank/DDBJ whole genome shotgun (WGS) entry which is preliminary data.</text>
</comment>
<dbReference type="Proteomes" id="UP000479987">
    <property type="component" value="Unassembled WGS sequence"/>
</dbReference>
<feature type="transmembrane region" description="Helical" evidence="10">
    <location>
        <begin position="294"/>
        <end position="314"/>
    </location>
</feature>
<dbReference type="GO" id="GO:0005886">
    <property type="term" value="C:plasma membrane"/>
    <property type="evidence" value="ECO:0007669"/>
    <property type="project" value="UniProtKB-SubCell"/>
</dbReference>
<feature type="transmembrane region" description="Helical" evidence="10">
    <location>
        <begin position="60"/>
        <end position="76"/>
    </location>
</feature>
<accession>A0A6G1LQ85</accession>
<evidence type="ECO:0000313" key="11">
    <source>
        <dbReference type="EMBL" id="KAF3054297.1"/>
    </source>
</evidence>
<feature type="transmembrane region" description="Helical" evidence="10">
    <location>
        <begin position="123"/>
        <end position="151"/>
    </location>
</feature>
<keyword evidence="5 10" id="KW-0552">Olfaction</keyword>
<evidence type="ECO:0000256" key="1">
    <source>
        <dbReference type="ARBA" id="ARBA00004651"/>
    </source>
</evidence>
<evidence type="ECO:0000256" key="7">
    <source>
        <dbReference type="ARBA" id="ARBA00023136"/>
    </source>
</evidence>
<keyword evidence="7 10" id="KW-0472">Membrane</keyword>
<keyword evidence="4 10" id="KW-0812">Transmembrane</keyword>
<dbReference type="EMBL" id="SGBU01000045">
    <property type="protein sequence ID" value="KAF3054297.1"/>
    <property type="molecule type" value="Genomic_DNA"/>
</dbReference>
<proteinExistence type="inferred from homology"/>
<evidence type="ECO:0000256" key="2">
    <source>
        <dbReference type="ARBA" id="ARBA00022475"/>
    </source>
</evidence>